<evidence type="ECO:0000313" key="8">
    <source>
        <dbReference type="Proteomes" id="UP000316545"/>
    </source>
</evidence>
<dbReference type="GO" id="GO:0009416">
    <property type="term" value="P:response to light stimulus"/>
    <property type="evidence" value="ECO:0007669"/>
    <property type="project" value="TreeGrafter"/>
</dbReference>
<name>A0A560FXH0_9PROT</name>
<dbReference type="GO" id="GO:0003677">
    <property type="term" value="F:DNA binding"/>
    <property type="evidence" value="ECO:0007669"/>
    <property type="project" value="TreeGrafter"/>
</dbReference>
<accession>A0A560FXH0</accession>
<evidence type="ECO:0000256" key="1">
    <source>
        <dbReference type="ARBA" id="ARBA00001932"/>
    </source>
</evidence>
<dbReference type="Proteomes" id="UP000316545">
    <property type="component" value="Unassembled WGS sequence"/>
</dbReference>
<gene>
    <name evidence="7" type="ORF">FBZ88_10843</name>
</gene>
<dbReference type="PANTHER" id="PTHR11455">
    <property type="entry name" value="CRYPTOCHROME"/>
    <property type="match status" value="1"/>
</dbReference>
<dbReference type="EMBL" id="VITO01000008">
    <property type="protein sequence ID" value="TWB26279.1"/>
    <property type="molecule type" value="Genomic_DNA"/>
</dbReference>
<keyword evidence="3 4" id="KW-0274">FAD</keyword>
<dbReference type="GO" id="GO:0003904">
    <property type="term" value="F:deoxyribodipyrimidine photo-lyase activity"/>
    <property type="evidence" value="ECO:0007669"/>
    <property type="project" value="TreeGrafter"/>
</dbReference>
<feature type="binding site" evidence="4">
    <location>
        <position position="224"/>
    </location>
    <ligand>
        <name>FAD</name>
        <dbReference type="ChEBI" id="CHEBI:57692"/>
    </ligand>
</feature>
<comment type="caution">
    <text evidence="7">The sequence shown here is derived from an EMBL/GenBank/DDBJ whole genome shotgun (WGS) entry which is preliminary data.</text>
</comment>
<keyword evidence="8" id="KW-1185">Reference proteome</keyword>
<dbReference type="Gene3D" id="3.40.50.620">
    <property type="entry name" value="HUPs"/>
    <property type="match status" value="1"/>
</dbReference>
<feature type="domain" description="Photolyase/cryptochrome alpha/beta" evidence="6">
    <location>
        <begin position="16"/>
        <end position="145"/>
    </location>
</feature>
<comment type="cofactor">
    <cofactor evidence="4">
        <name>FAD</name>
        <dbReference type="ChEBI" id="CHEBI:57692"/>
    </cofactor>
    <text evidence="4">Binds 1 FAD per subunit.</text>
</comment>
<dbReference type="PANTHER" id="PTHR11455:SF9">
    <property type="entry name" value="CRYPTOCHROME CIRCADIAN CLOCK 5 ISOFORM X1"/>
    <property type="match status" value="1"/>
</dbReference>
<dbReference type="PROSITE" id="PS51645">
    <property type="entry name" value="PHR_CRY_ALPHA_BETA"/>
    <property type="match status" value="1"/>
</dbReference>
<dbReference type="Pfam" id="PF03441">
    <property type="entry name" value="FAD_binding_7"/>
    <property type="match status" value="1"/>
</dbReference>
<dbReference type="InterPro" id="IPR006050">
    <property type="entry name" value="DNA_photolyase_N"/>
</dbReference>
<evidence type="ECO:0000256" key="5">
    <source>
        <dbReference type="SAM" id="MobiDB-lite"/>
    </source>
</evidence>
<protein>
    <submittedName>
        <fullName evidence="7">Deoxyribodipyrimidine photo-lyase family protein (Cryptochrome)</fullName>
    </submittedName>
</protein>
<dbReference type="InterPro" id="IPR014729">
    <property type="entry name" value="Rossmann-like_a/b/a_fold"/>
</dbReference>
<dbReference type="InterPro" id="IPR002081">
    <property type="entry name" value="Cryptochrome/DNA_photolyase_1"/>
</dbReference>
<dbReference type="SUPFAM" id="SSF48173">
    <property type="entry name" value="Cryptochrome/photolyase FAD-binding domain"/>
    <property type="match status" value="1"/>
</dbReference>
<evidence type="ECO:0000259" key="6">
    <source>
        <dbReference type="PROSITE" id="PS51645"/>
    </source>
</evidence>
<dbReference type="Pfam" id="PF00875">
    <property type="entry name" value="DNA_photolyase"/>
    <property type="match status" value="1"/>
</dbReference>
<evidence type="ECO:0000256" key="2">
    <source>
        <dbReference type="ARBA" id="ARBA00022630"/>
    </source>
</evidence>
<dbReference type="InterPro" id="IPR005101">
    <property type="entry name" value="Cryptochr/Photolyase_FAD-bd"/>
</dbReference>
<comment type="cofactor">
    <cofactor evidence="1">
        <name>(6R)-5,10-methylene-5,6,7,8-tetrahydrofolate</name>
        <dbReference type="ChEBI" id="CHEBI:15636"/>
    </cofactor>
</comment>
<dbReference type="InterPro" id="IPR036134">
    <property type="entry name" value="Crypto/Photolyase_FAD-like_sf"/>
</dbReference>
<evidence type="ECO:0000256" key="3">
    <source>
        <dbReference type="ARBA" id="ARBA00022827"/>
    </source>
</evidence>
<sequence length="521" mass="58930">MTGAAPVVIEGEGAMTYSVVWFKRDLRLDDHAALHRAAGQGPVLCLHVIEPSFWRQPDAANQHYQFILECLSDLAAELRRRGGLLHVVTGEVVEVLERLYRQAPFTALHSHEETGNDLTYRRDRAVARWCRDHGVPWHETPQFGVVRRLDSRDAWQAAWETRMAAPRLPVPAMAFSPIPWPDAPPPRPADLGLDAADPPLRQAGGRRQGLAVLDSFLDDRSGRYRGGLSSPLSAPTACSRLSPYLAQGAVGLREVVQATRRRLADLPDGPDPRRQGLTAFLSRLHWHCHFIQKLESEPALEWRNLHPGYDGLREGEWNEAHFQALVAGRTGWPLVDACVAMLRETGWINFRMRAMLVSVAAYPLWLHWRPVGLWLARQFLDYEPGIHWSQMQMQSGTTGMNTTRVYNPLKQARDHDPQGRFVRRWLPALRRVPDSWLFEPWRMPPEVQDRCGVRVGRDIPWPVVDLETATRAAKARVHGLRAQPAVKAVVPALVDRHGSRKPVTPRSRPRPVARGQLSLDL</sequence>
<evidence type="ECO:0000256" key="4">
    <source>
        <dbReference type="PIRSR" id="PIRSR602081-1"/>
    </source>
</evidence>
<dbReference type="AlphaFoldDB" id="A0A560FXH0"/>
<feature type="binding site" evidence="4">
    <location>
        <position position="280"/>
    </location>
    <ligand>
        <name>FAD</name>
        <dbReference type="ChEBI" id="CHEBI:57692"/>
    </ligand>
</feature>
<dbReference type="InterPro" id="IPR036155">
    <property type="entry name" value="Crypto/Photolyase_N_sf"/>
</dbReference>
<organism evidence="7 8">
    <name type="scientific">Nitrospirillum amazonense</name>
    <dbReference type="NCBI Taxonomy" id="28077"/>
    <lineage>
        <taxon>Bacteria</taxon>
        <taxon>Pseudomonadati</taxon>
        <taxon>Pseudomonadota</taxon>
        <taxon>Alphaproteobacteria</taxon>
        <taxon>Rhodospirillales</taxon>
        <taxon>Azospirillaceae</taxon>
        <taxon>Nitrospirillum</taxon>
    </lineage>
</organism>
<reference evidence="7 8" key="1">
    <citation type="submission" date="2019-06" db="EMBL/GenBank/DDBJ databases">
        <title>Genomic Encyclopedia of Type Strains, Phase IV (KMG-V): Genome sequencing to study the core and pangenomes of soil and plant-associated prokaryotes.</title>
        <authorList>
            <person name="Whitman W."/>
        </authorList>
    </citation>
    <scope>NUCLEOTIDE SEQUENCE [LARGE SCALE GENOMIC DNA]</scope>
    <source>
        <strain evidence="7 8">BR 11865</strain>
    </source>
</reference>
<evidence type="ECO:0000313" key="7">
    <source>
        <dbReference type="EMBL" id="TWB26279.1"/>
    </source>
</evidence>
<feature type="region of interest" description="Disordered" evidence="5">
    <location>
        <begin position="496"/>
        <end position="521"/>
    </location>
</feature>
<dbReference type="GO" id="GO:0071949">
    <property type="term" value="F:FAD binding"/>
    <property type="evidence" value="ECO:0007669"/>
    <property type="project" value="TreeGrafter"/>
</dbReference>
<dbReference type="Gene3D" id="1.10.579.10">
    <property type="entry name" value="DNA Cyclobutane Dipyrimidine Photolyase, subunit A, domain 3"/>
    <property type="match status" value="1"/>
</dbReference>
<proteinExistence type="predicted"/>
<dbReference type="SUPFAM" id="SSF52425">
    <property type="entry name" value="Cryptochrome/photolyase, N-terminal domain"/>
    <property type="match status" value="1"/>
</dbReference>
<keyword evidence="7" id="KW-0456">Lyase</keyword>
<keyword evidence="2 4" id="KW-0285">Flavoprotein</keyword>
<dbReference type="Gene3D" id="1.25.40.80">
    <property type="match status" value="1"/>
</dbReference>